<protein>
    <submittedName>
        <fullName evidence="1">Uncharacterized protein</fullName>
    </submittedName>
</protein>
<accession>A0A2P2NTN9</accession>
<evidence type="ECO:0000313" key="1">
    <source>
        <dbReference type="EMBL" id="MBX45867.1"/>
    </source>
</evidence>
<reference evidence="1" key="1">
    <citation type="submission" date="2018-02" db="EMBL/GenBank/DDBJ databases">
        <title>Rhizophora mucronata_Transcriptome.</title>
        <authorList>
            <person name="Meera S.P."/>
            <person name="Sreeshan A."/>
            <person name="Augustine A."/>
        </authorList>
    </citation>
    <scope>NUCLEOTIDE SEQUENCE</scope>
    <source>
        <tissue evidence="1">Leaf</tissue>
    </source>
</reference>
<proteinExistence type="predicted"/>
<dbReference type="EMBL" id="GGEC01065383">
    <property type="protein sequence ID" value="MBX45867.1"/>
    <property type="molecule type" value="Transcribed_RNA"/>
</dbReference>
<sequence length="43" mass="5010">MIQLYLISWHVGSVSTRIDEVNQQTIVSITNSLMHILELQNFH</sequence>
<organism evidence="1">
    <name type="scientific">Rhizophora mucronata</name>
    <name type="common">Asiatic mangrove</name>
    <dbReference type="NCBI Taxonomy" id="61149"/>
    <lineage>
        <taxon>Eukaryota</taxon>
        <taxon>Viridiplantae</taxon>
        <taxon>Streptophyta</taxon>
        <taxon>Embryophyta</taxon>
        <taxon>Tracheophyta</taxon>
        <taxon>Spermatophyta</taxon>
        <taxon>Magnoliopsida</taxon>
        <taxon>eudicotyledons</taxon>
        <taxon>Gunneridae</taxon>
        <taxon>Pentapetalae</taxon>
        <taxon>rosids</taxon>
        <taxon>fabids</taxon>
        <taxon>Malpighiales</taxon>
        <taxon>Rhizophoraceae</taxon>
        <taxon>Rhizophora</taxon>
    </lineage>
</organism>
<name>A0A2P2NTN9_RHIMU</name>
<dbReference type="AlphaFoldDB" id="A0A2P2NTN9"/>